<sequence>MLKYMLTLTALLTACAPATAQLKVSTPGMAYCTEGTTLTPVIGIAVDADFGGWQGLKHSDAFVSTLHAAGFKSAETYAYPLLDKASIKLEGDILNWKNGYGEESTNRVGKINLEMTDLSTREVLFTLRQDSARAVFQAPTFEQVYEQIVTEISKRFCQMK</sequence>
<evidence type="ECO:0000256" key="1">
    <source>
        <dbReference type="SAM" id="SignalP"/>
    </source>
</evidence>
<feature type="signal peptide" evidence="1">
    <location>
        <begin position="1"/>
        <end position="20"/>
    </location>
</feature>
<dbReference type="Proteomes" id="UP001458946">
    <property type="component" value="Unassembled WGS sequence"/>
</dbReference>
<keyword evidence="1" id="KW-0732">Signal</keyword>
<dbReference type="PROSITE" id="PS51257">
    <property type="entry name" value="PROKAR_LIPOPROTEIN"/>
    <property type="match status" value="1"/>
</dbReference>
<comment type="caution">
    <text evidence="2">The sequence shown here is derived from an EMBL/GenBank/DDBJ whole genome shotgun (WGS) entry which is preliminary data.</text>
</comment>
<feature type="chain" id="PRO_5045359999" evidence="1">
    <location>
        <begin position="21"/>
        <end position="160"/>
    </location>
</feature>
<keyword evidence="3" id="KW-1185">Reference proteome</keyword>
<reference evidence="2 3" key="1">
    <citation type="submission" date="2024-02" db="EMBL/GenBank/DDBJ databases">
        <title>Deinococcus xinjiangensis NBRC 107630.</title>
        <authorList>
            <person name="Ichikawa N."/>
            <person name="Katano-Makiyama Y."/>
            <person name="Hidaka K."/>
        </authorList>
    </citation>
    <scope>NUCLEOTIDE SEQUENCE [LARGE SCALE GENOMIC DNA]</scope>
    <source>
        <strain evidence="2 3">NBRC 107630</strain>
    </source>
</reference>
<accession>A0ABP9VG83</accession>
<gene>
    <name evidence="2" type="ORF">Dxin01_03994</name>
</gene>
<dbReference type="RefSeq" id="WP_353544192.1">
    <property type="nucleotide sequence ID" value="NZ_BAABRN010000097.1"/>
</dbReference>
<organism evidence="2 3">
    <name type="scientific">Deinococcus xinjiangensis</name>
    <dbReference type="NCBI Taxonomy" id="457454"/>
    <lineage>
        <taxon>Bacteria</taxon>
        <taxon>Thermotogati</taxon>
        <taxon>Deinococcota</taxon>
        <taxon>Deinococci</taxon>
        <taxon>Deinococcales</taxon>
        <taxon>Deinococcaceae</taxon>
        <taxon>Deinococcus</taxon>
    </lineage>
</organism>
<evidence type="ECO:0000313" key="2">
    <source>
        <dbReference type="EMBL" id="GAA5504225.1"/>
    </source>
</evidence>
<proteinExistence type="predicted"/>
<evidence type="ECO:0000313" key="3">
    <source>
        <dbReference type="Proteomes" id="UP001458946"/>
    </source>
</evidence>
<name>A0ABP9VG83_9DEIO</name>
<dbReference type="EMBL" id="BAABRN010000097">
    <property type="protein sequence ID" value="GAA5504225.1"/>
    <property type="molecule type" value="Genomic_DNA"/>
</dbReference>
<protein>
    <submittedName>
        <fullName evidence="2">Uncharacterized protein</fullName>
    </submittedName>
</protein>